<dbReference type="AlphaFoldDB" id="A0A9E7KU25"/>
<keyword evidence="1" id="KW-0732">Signal</keyword>
<protein>
    <submittedName>
        <fullName evidence="2">Uncharacterized protein</fullName>
    </submittedName>
</protein>
<evidence type="ECO:0000256" key="1">
    <source>
        <dbReference type="SAM" id="SignalP"/>
    </source>
</evidence>
<dbReference type="Proteomes" id="UP001055439">
    <property type="component" value="Chromosome 8"/>
</dbReference>
<reference evidence="2" key="1">
    <citation type="submission" date="2022-05" db="EMBL/GenBank/DDBJ databases">
        <title>The Musa troglodytarum L. genome provides insights into the mechanism of non-climacteric behaviour and enrichment of carotenoids.</title>
        <authorList>
            <person name="Wang J."/>
        </authorList>
    </citation>
    <scope>NUCLEOTIDE SEQUENCE</scope>
    <source>
        <tissue evidence="2">Leaf</tissue>
    </source>
</reference>
<feature type="chain" id="PRO_5038936100" evidence="1">
    <location>
        <begin position="22"/>
        <end position="72"/>
    </location>
</feature>
<feature type="signal peptide" evidence="1">
    <location>
        <begin position="1"/>
        <end position="21"/>
    </location>
</feature>
<proteinExistence type="predicted"/>
<dbReference type="EMBL" id="CP097510">
    <property type="protein sequence ID" value="URE27514.1"/>
    <property type="molecule type" value="Genomic_DNA"/>
</dbReference>
<accession>A0A9E7KU25</accession>
<evidence type="ECO:0000313" key="3">
    <source>
        <dbReference type="Proteomes" id="UP001055439"/>
    </source>
</evidence>
<organism evidence="2 3">
    <name type="scientific">Musa troglodytarum</name>
    <name type="common">fe'i banana</name>
    <dbReference type="NCBI Taxonomy" id="320322"/>
    <lineage>
        <taxon>Eukaryota</taxon>
        <taxon>Viridiplantae</taxon>
        <taxon>Streptophyta</taxon>
        <taxon>Embryophyta</taxon>
        <taxon>Tracheophyta</taxon>
        <taxon>Spermatophyta</taxon>
        <taxon>Magnoliopsida</taxon>
        <taxon>Liliopsida</taxon>
        <taxon>Zingiberales</taxon>
        <taxon>Musaceae</taxon>
        <taxon>Musa</taxon>
    </lineage>
</organism>
<name>A0A9E7KU25_9LILI</name>
<keyword evidence="3" id="KW-1185">Reference proteome</keyword>
<sequence>MVMMMVLILSSGFWVPKPCKASVLFTPTHVSWMDALSQISDEQLPGGAVHVAPLSWKHRINPLWSKRCTLSI</sequence>
<evidence type="ECO:0000313" key="2">
    <source>
        <dbReference type="EMBL" id="URE27514.1"/>
    </source>
</evidence>
<gene>
    <name evidence="2" type="ORF">MUK42_13928</name>
</gene>